<reference evidence="6 7" key="1">
    <citation type="submission" date="2019-06" db="EMBL/GenBank/DDBJ databases">
        <title>Genomic Encyclopedia of Type Strains, Phase IV (KMG-V): Genome sequencing to study the core and pangenomes of soil and plant-associated prokaryotes.</title>
        <authorList>
            <person name="Whitman W."/>
        </authorList>
    </citation>
    <scope>NUCLEOTIDE SEQUENCE [LARGE SCALE GENOMIC DNA]</scope>
    <source>
        <strain evidence="6 7">BR 10355</strain>
    </source>
</reference>
<sequence length="436" mass="48366">MKKAKAADGKPFQGVQKLSVSLDFYGEKIDVGTLAWSKDERRAYFEYHPDFAEKRLNVSPFKLPVSEGAKAAPNSPFAGLHGMLNDSLPDGWGRLLLDRYLQKLGYDFRLLTPLDRLAYVGQVGMGALRYVPDNSLSKTDDAAIDLDWFAAQAEAVQGEVDEADVDRLLEIQGGSAGVRPKIMIGLNRKTGKFVADDGTDLPEGFDAWLVKFKSNVDPSEIGKEEYAYSLMAKAAGVDMPATKLIETKKGSYFAVQRFDRTESGSAHVQTVSGLLEADHRAPSIDYDTLLKVTRLLTRDERHVRQMFVRMVFNVLAHNRDDHAKNHAFLMAKDGVWHPTPAYDLTLSEGPGGEHNLAVDGEGKNPTKKHILKVAENASIPRAEAEQVFEQVQRAVDRWAEYAKEAGLSERRLQEIDRLLNKRGPTTAPDVDISPSP</sequence>
<evidence type="ECO:0000259" key="4">
    <source>
        <dbReference type="Pfam" id="PF07804"/>
    </source>
</evidence>
<evidence type="ECO:0000256" key="3">
    <source>
        <dbReference type="ARBA" id="ARBA00022777"/>
    </source>
</evidence>
<proteinExistence type="inferred from homology"/>
<dbReference type="GO" id="GO:0004674">
    <property type="term" value="F:protein serine/threonine kinase activity"/>
    <property type="evidence" value="ECO:0007669"/>
    <property type="project" value="TreeGrafter"/>
</dbReference>
<dbReference type="Pfam" id="PF13657">
    <property type="entry name" value="Couple_hipA"/>
    <property type="match status" value="1"/>
</dbReference>
<dbReference type="Proteomes" id="UP000321304">
    <property type="component" value="Unassembled WGS sequence"/>
</dbReference>
<dbReference type="PANTHER" id="PTHR37419">
    <property type="entry name" value="SERINE/THREONINE-PROTEIN KINASE TOXIN HIPA"/>
    <property type="match status" value="1"/>
</dbReference>
<dbReference type="GO" id="GO:0005829">
    <property type="term" value="C:cytosol"/>
    <property type="evidence" value="ECO:0007669"/>
    <property type="project" value="TreeGrafter"/>
</dbReference>
<evidence type="ECO:0000259" key="5">
    <source>
        <dbReference type="Pfam" id="PF13657"/>
    </source>
</evidence>
<dbReference type="RefSeq" id="WP_146990089.1">
    <property type="nucleotide sequence ID" value="NZ_VITY01000011.1"/>
</dbReference>
<evidence type="ECO:0000256" key="1">
    <source>
        <dbReference type="ARBA" id="ARBA00010164"/>
    </source>
</evidence>
<dbReference type="InterPro" id="IPR052028">
    <property type="entry name" value="HipA_Ser/Thr_kinase"/>
</dbReference>
<gene>
    <name evidence="6" type="ORF">FBZ93_11171</name>
</gene>
<dbReference type="Pfam" id="PF07804">
    <property type="entry name" value="HipA_C"/>
    <property type="match status" value="1"/>
</dbReference>
<keyword evidence="3 6" id="KW-0418">Kinase</keyword>
<dbReference type="OrthoDB" id="9805913at2"/>
<dbReference type="InterPro" id="IPR017508">
    <property type="entry name" value="HipA_N1"/>
</dbReference>
<feature type="domain" description="HipA-like C-terminal" evidence="4">
    <location>
        <begin position="175"/>
        <end position="398"/>
    </location>
</feature>
<feature type="domain" description="HipA N-terminal subdomain 1" evidence="5">
    <location>
        <begin position="26"/>
        <end position="130"/>
    </location>
</feature>
<evidence type="ECO:0000256" key="2">
    <source>
        <dbReference type="ARBA" id="ARBA00022679"/>
    </source>
</evidence>
<keyword evidence="7" id="KW-1185">Reference proteome</keyword>
<name>A0A560LCF0_9BRAD</name>
<dbReference type="EMBL" id="VITY01000011">
    <property type="protein sequence ID" value="TWB93032.1"/>
    <property type="molecule type" value="Genomic_DNA"/>
</dbReference>
<dbReference type="PANTHER" id="PTHR37419:SF8">
    <property type="entry name" value="TOXIN YJJJ"/>
    <property type="match status" value="1"/>
</dbReference>
<organism evidence="6 7">
    <name type="scientific">Bradyrhizobium macuxiense</name>
    <dbReference type="NCBI Taxonomy" id="1755647"/>
    <lineage>
        <taxon>Bacteria</taxon>
        <taxon>Pseudomonadati</taxon>
        <taxon>Pseudomonadota</taxon>
        <taxon>Alphaproteobacteria</taxon>
        <taxon>Hyphomicrobiales</taxon>
        <taxon>Nitrobacteraceae</taxon>
        <taxon>Bradyrhizobium</taxon>
    </lineage>
</organism>
<evidence type="ECO:0000313" key="7">
    <source>
        <dbReference type="Proteomes" id="UP000321304"/>
    </source>
</evidence>
<evidence type="ECO:0000313" key="6">
    <source>
        <dbReference type="EMBL" id="TWB93032.1"/>
    </source>
</evidence>
<keyword evidence="2" id="KW-0808">Transferase</keyword>
<dbReference type="InterPro" id="IPR012893">
    <property type="entry name" value="HipA-like_C"/>
</dbReference>
<accession>A0A560LCF0</accession>
<comment type="similarity">
    <text evidence="1">Belongs to the HipA Ser/Thr kinase family.</text>
</comment>
<protein>
    <submittedName>
        <fullName evidence="6">Serine/threonine-protein kinase HipA</fullName>
    </submittedName>
</protein>
<dbReference type="AlphaFoldDB" id="A0A560LCF0"/>
<comment type="caution">
    <text evidence="6">The sequence shown here is derived from an EMBL/GenBank/DDBJ whole genome shotgun (WGS) entry which is preliminary data.</text>
</comment>